<name>A0A081BP18_9BACT</name>
<evidence type="ECO:0000313" key="2">
    <source>
        <dbReference type="EMBL" id="GAK52134.1"/>
    </source>
</evidence>
<dbReference type="AlphaFoldDB" id="A0A081BP18"/>
<organism evidence="2">
    <name type="scientific">Candidatus Moduliflexus flocculans</name>
    <dbReference type="NCBI Taxonomy" id="1499966"/>
    <lineage>
        <taxon>Bacteria</taxon>
        <taxon>Candidatus Moduliflexota</taxon>
        <taxon>Candidatus Moduliflexia</taxon>
        <taxon>Candidatus Moduliflexales</taxon>
        <taxon>Candidatus Moduliflexaceae</taxon>
    </lineage>
</organism>
<dbReference type="Proteomes" id="UP000030700">
    <property type="component" value="Unassembled WGS sequence"/>
</dbReference>
<dbReference type="HOGENOM" id="CLU_147162_7_0_0"/>
<evidence type="ECO:0000256" key="1">
    <source>
        <dbReference type="ARBA" id="ARBA00022649"/>
    </source>
</evidence>
<keyword evidence="3" id="KW-1185">Reference proteome</keyword>
<protein>
    <recommendedName>
        <fullName evidence="4">Plasmid stabilization system</fullName>
    </recommendedName>
</protein>
<dbReference type="Pfam" id="PF05016">
    <property type="entry name" value="ParE_toxin"/>
    <property type="match status" value="1"/>
</dbReference>
<gene>
    <name evidence="2" type="ORF">U14_03385</name>
</gene>
<dbReference type="EMBL" id="DF820458">
    <property type="protein sequence ID" value="GAK52134.1"/>
    <property type="molecule type" value="Genomic_DNA"/>
</dbReference>
<evidence type="ECO:0000313" key="3">
    <source>
        <dbReference type="Proteomes" id="UP000030700"/>
    </source>
</evidence>
<dbReference type="InterPro" id="IPR035093">
    <property type="entry name" value="RelE/ParE_toxin_dom_sf"/>
</dbReference>
<evidence type="ECO:0008006" key="4">
    <source>
        <dbReference type="Google" id="ProtNLM"/>
    </source>
</evidence>
<dbReference type="STRING" id="1499966.U14_03385"/>
<accession>A0A081BP18</accession>
<dbReference type="Gene3D" id="3.30.2310.20">
    <property type="entry name" value="RelE-like"/>
    <property type="match status" value="1"/>
</dbReference>
<proteinExistence type="predicted"/>
<sequence length="97" mass="11427">MNIRFVSLAQQEFDNAVEWHQQQSAQLGEQFLDEVHRAIKRIATYPSSCAKIDHDLRRCMVSRFPYGLIYGIDEETIVIVAVAHLHRKPRYWAKRQT</sequence>
<keyword evidence="1" id="KW-1277">Toxin-antitoxin system</keyword>
<dbReference type="InterPro" id="IPR007712">
    <property type="entry name" value="RelE/ParE_toxin"/>
</dbReference>
<reference evidence="2" key="1">
    <citation type="journal article" date="2015" name="PeerJ">
        <title>First genomic representation of candidate bacterial phylum KSB3 points to enhanced environmental sensing as a trigger of wastewater bulking.</title>
        <authorList>
            <person name="Sekiguchi Y."/>
            <person name="Ohashi A."/>
            <person name="Parks D.H."/>
            <person name="Yamauchi T."/>
            <person name="Tyson G.W."/>
            <person name="Hugenholtz P."/>
        </authorList>
    </citation>
    <scope>NUCLEOTIDE SEQUENCE [LARGE SCALE GENOMIC DNA]</scope>
</reference>